<dbReference type="GeneID" id="110775020"/>
<dbReference type="OrthoDB" id="1689503at2759"/>
<organism evidence="1 2">
    <name type="scientific">Spinacia oleracea</name>
    <name type="common">Spinach</name>
    <dbReference type="NCBI Taxonomy" id="3562"/>
    <lineage>
        <taxon>Eukaryota</taxon>
        <taxon>Viridiplantae</taxon>
        <taxon>Streptophyta</taxon>
        <taxon>Embryophyta</taxon>
        <taxon>Tracheophyta</taxon>
        <taxon>Spermatophyta</taxon>
        <taxon>Magnoliopsida</taxon>
        <taxon>eudicotyledons</taxon>
        <taxon>Gunneridae</taxon>
        <taxon>Pentapetalae</taxon>
        <taxon>Caryophyllales</taxon>
        <taxon>Chenopodiaceae</taxon>
        <taxon>Chenopodioideae</taxon>
        <taxon>Anserineae</taxon>
        <taxon>Spinacia</taxon>
    </lineage>
</organism>
<gene>
    <name evidence="2" type="primary">LOC110775020</name>
</gene>
<dbReference type="RefSeq" id="XP_021835317.1">
    <property type="nucleotide sequence ID" value="XM_021979625.1"/>
</dbReference>
<dbReference type="PANTHER" id="PTHR45023">
    <property type="match status" value="1"/>
</dbReference>
<dbReference type="PANTHER" id="PTHR45023:SF4">
    <property type="entry name" value="GLYCINE-RICH PROTEIN-RELATED"/>
    <property type="match status" value="1"/>
</dbReference>
<keyword evidence="1" id="KW-1185">Reference proteome</keyword>
<evidence type="ECO:0000313" key="1">
    <source>
        <dbReference type="Proteomes" id="UP000813463"/>
    </source>
</evidence>
<reference evidence="2" key="2">
    <citation type="submission" date="2025-08" db="UniProtKB">
        <authorList>
            <consortium name="RefSeq"/>
        </authorList>
    </citation>
    <scope>IDENTIFICATION</scope>
    <source>
        <tissue evidence="2">Leaf</tissue>
    </source>
</reference>
<sequence length="282" mass="33213">MEHCTDIVVGTDQKAAVVWRKVKQSYDAARKSRPMELTKAWNVRMIESRWRRLGRDVMAFLAHYEEAKRMDKSGMQVDDLKQLAHTLYCNSNKSNFRYETSWKMLSKYKKWEERVQWGMSKEDRIRLNQISEPDSSGSEKRVRAEDEDVTVVAGGSYMSGRTPRPDGVKKTKANLRKGKEKEVADEVAMAVSESLMINSRVRDNNMDYKKNKLEFDRLKEDRREKQLELEQRNFVHRQENIRMDLMKSKFDTLTALCNKAELTPHEEKFKDHLMMELYGSTP</sequence>
<evidence type="ECO:0008006" key="3">
    <source>
        <dbReference type="Google" id="ProtNLM"/>
    </source>
</evidence>
<accession>A0A9R0HQV6</accession>
<dbReference type="AlphaFoldDB" id="A0A9R0HQV6"/>
<proteinExistence type="predicted"/>
<dbReference type="KEGG" id="soe:110775020"/>
<name>A0A9R0HQV6_SPIOL</name>
<evidence type="ECO:0000313" key="2">
    <source>
        <dbReference type="RefSeq" id="XP_021835317.1"/>
    </source>
</evidence>
<dbReference type="Proteomes" id="UP000813463">
    <property type="component" value="Chromosome 3"/>
</dbReference>
<reference evidence="1" key="1">
    <citation type="journal article" date="2021" name="Nat. Commun.">
        <title>Genomic analyses provide insights into spinach domestication and the genetic basis of agronomic traits.</title>
        <authorList>
            <person name="Cai X."/>
            <person name="Sun X."/>
            <person name="Xu C."/>
            <person name="Sun H."/>
            <person name="Wang X."/>
            <person name="Ge C."/>
            <person name="Zhang Z."/>
            <person name="Wang Q."/>
            <person name="Fei Z."/>
            <person name="Jiao C."/>
            <person name="Wang Q."/>
        </authorList>
    </citation>
    <scope>NUCLEOTIDE SEQUENCE [LARGE SCALE GENOMIC DNA]</scope>
    <source>
        <strain evidence="1">cv. Varoflay</strain>
    </source>
</reference>
<protein>
    <recommendedName>
        <fullName evidence="3">No apical meristem-associated C-terminal domain-containing protein</fullName>
    </recommendedName>
</protein>